<name>W7TC89_9STRA</name>
<organism evidence="1 2">
    <name type="scientific">Nannochloropsis gaditana</name>
    <dbReference type="NCBI Taxonomy" id="72520"/>
    <lineage>
        <taxon>Eukaryota</taxon>
        <taxon>Sar</taxon>
        <taxon>Stramenopiles</taxon>
        <taxon>Ochrophyta</taxon>
        <taxon>Eustigmatophyceae</taxon>
        <taxon>Eustigmatales</taxon>
        <taxon>Monodopsidaceae</taxon>
        <taxon>Nannochloropsis</taxon>
    </lineage>
</organism>
<dbReference type="Proteomes" id="UP000019335">
    <property type="component" value="Chromosome 13"/>
</dbReference>
<comment type="caution">
    <text evidence="1">The sequence shown here is derived from an EMBL/GenBank/DDBJ whole genome shotgun (WGS) entry which is preliminary data.</text>
</comment>
<sequence>MPLPFYGPMACTHAARLNGMSTRKVDVVSEEAFPKALPASLELTRHHARSQYRRPGSPLSASKPILHRSEVGAYCLPSGSSQHVDEDEGLIGEGVQPGRLMILVPAAVRAYHVTRFKGADHTSFVAQGSVRQISGLDMGVREWSLLIIAAISASSGTRIWERLLRQVPRLGRC</sequence>
<proteinExistence type="predicted"/>
<evidence type="ECO:0000313" key="1">
    <source>
        <dbReference type="EMBL" id="EWM24620.1"/>
    </source>
</evidence>
<evidence type="ECO:0000313" key="2">
    <source>
        <dbReference type="Proteomes" id="UP000019335"/>
    </source>
</evidence>
<reference evidence="1 2" key="1">
    <citation type="journal article" date="2014" name="Mol. Plant">
        <title>Chromosome Scale Genome Assembly and Transcriptome Profiling of Nannochloropsis gaditana in Nitrogen Depletion.</title>
        <authorList>
            <person name="Corteggiani Carpinelli E."/>
            <person name="Telatin A."/>
            <person name="Vitulo N."/>
            <person name="Forcato C."/>
            <person name="D'Angelo M."/>
            <person name="Schiavon R."/>
            <person name="Vezzi A."/>
            <person name="Giacometti G.M."/>
            <person name="Morosinotto T."/>
            <person name="Valle G."/>
        </authorList>
    </citation>
    <scope>NUCLEOTIDE SEQUENCE [LARGE SCALE GENOMIC DNA]</scope>
    <source>
        <strain evidence="1 2">B-31</strain>
    </source>
</reference>
<protein>
    <submittedName>
        <fullName evidence="1">Uncharacterized protein</fullName>
    </submittedName>
</protein>
<keyword evidence="2" id="KW-1185">Reference proteome</keyword>
<dbReference type="EMBL" id="AZIL01001177">
    <property type="protein sequence ID" value="EWM24620.1"/>
    <property type="molecule type" value="Genomic_DNA"/>
</dbReference>
<gene>
    <name evidence="1" type="ORF">Naga_100117g2</name>
</gene>
<dbReference type="AlphaFoldDB" id="W7TC89"/>
<accession>W7TC89</accession>